<dbReference type="AlphaFoldDB" id="A0AAN7UW10"/>
<organism evidence="2 3">
    <name type="scientific">Xylaria bambusicola</name>
    <dbReference type="NCBI Taxonomy" id="326684"/>
    <lineage>
        <taxon>Eukaryota</taxon>
        <taxon>Fungi</taxon>
        <taxon>Dikarya</taxon>
        <taxon>Ascomycota</taxon>
        <taxon>Pezizomycotina</taxon>
        <taxon>Sordariomycetes</taxon>
        <taxon>Xylariomycetidae</taxon>
        <taxon>Xylariales</taxon>
        <taxon>Xylariaceae</taxon>
        <taxon>Xylaria</taxon>
    </lineage>
</organism>
<name>A0AAN7UW10_9PEZI</name>
<protein>
    <submittedName>
        <fullName evidence="2">Uncharacterized protein</fullName>
    </submittedName>
</protein>
<dbReference type="Proteomes" id="UP001305414">
    <property type="component" value="Unassembled WGS sequence"/>
</dbReference>
<evidence type="ECO:0000256" key="1">
    <source>
        <dbReference type="SAM" id="MobiDB-lite"/>
    </source>
</evidence>
<gene>
    <name evidence="2" type="ORF">RRF57_011076</name>
</gene>
<sequence>MCQDIQQVSFSCGHQTKFWWFESRFCLFTDEEADRFHTTYLFYSHSGNKCPRCKIGQQIKGQGKVMKRGDFQQQIEEWYVKTVDFAQEENAKKFEAEANEARRNLTGDRRAELKRQIKERIAFYLDEDETEPSVKVVLLSTILGLPDIFDRKELVALFAHLYFKKSDTERKLEGWEKNKLFSAARKAGFERTLKANLKFRGLAKQPREQKAAAPAPTSAAEGEESLTSAPELKSAQQQAEEGVAQLSLAP</sequence>
<comment type="caution">
    <text evidence="2">The sequence shown here is derived from an EMBL/GenBank/DDBJ whole genome shotgun (WGS) entry which is preliminary data.</text>
</comment>
<accession>A0AAN7UW10</accession>
<feature type="region of interest" description="Disordered" evidence="1">
    <location>
        <begin position="201"/>
        <end position="250"/>
    </location>
</feature>
<evidence type="ECO:0000313" key="2">
    <source>
        <dbReference type="EMBL" id="KAK5635364.1"/>
    </source>
</evidence>
<evidence type="ECO:0000313" key="3">
    <source>
        <dbReference type="Proteomes" id="UP001305414"/>
    </source>
</evidence>
<keyword evidence="3" id="KW-1185">Reference proteome</keyword>
<dbReference type="EMBL" id="JAWHQM010000052">
    <property type="protein sequence ID" value="KAK5635364.1"/>
    <property type="molecule type" value="Genomic_DNA"/>
</dbReference>
<feature type="compositionally biased region" description="Low complexity" evidence="1">
    <location>
        <begin position="211"/>
        <end position="220"/>
    </location>
</feature>
<proteinExistence type="predicted"/>
<reference evidence="2 3" key="1">
    <citation type="submission" date="2023-10" db="EMBL/GenBank/DDBJ databases">
        <title>Draft genome sequence of Xylaria bambusicola isolate GMP-LS, the root and basal stem rot pathogen of sugarcane in Indonesia.</title>
        <authorList>
            <person name="Selvaraj P."/>
            <person name="Muralishankar V."/>
            <person name="Muruganantham S."/>
            <person name="Sp S."/>
            <person name="Haryani S."/>
            <person name="Lau K.J.X."/>
            <person name="Naqvi N.I."/>
        </authorList>
    </citation>
    <scope>NUCLEOTIDE SEQUENCE [LARGE SCALE GENOMIC DNA]</scope>
    <source>
        <strain evidence="2">GMP-LS</strain>
    </source>
</reference>